<evidence type="ECO:0000256" key="5">
    <source>
        <dbReference type="SAM" id="Phobius"/>
    </source>
</evidence>
<proteinExistence type="predicted"/>
<accession>A0A1Y2AWU6</accession>
<reference evidence="6 7" key="1">
    <citation type="submission" date="2016-07" db="EMBL/GenBank/DDBJ databases">
        <title>Pervasive Adenine N6-methylation of Active Genes in Fungi.</title>
        <authorList>
            <consortium name="DOE Joint Genome Institute"/>
            <person name="Mondo S.J."/>
            <person name="Dannebaum R.O."/>
            <person name="Kuo R.C."/>
            <person name="Labutti K."/>
            <person name="Haridas S."/>
            <person name="Kuo A."/>
            <person name="Salamov A."/>
            <person name="Ahrendt S.R."/>
            <person name="Lipzen A."/>
            <person name="Sullivan W."/>
            <person name="Andreopoulos W.B."/>
            <person name="Clum A."/>
            <person name="Lindquist E."/>
            <person name="Daum C."/>
            <person name="Ramamoorthy G.K."/>
            <person name="Gryganskyi A."/>
            <person name="Culley D."/>
            <person name="Magnuson J.K."/>
            <person name="James T.Y."/>
            <person name="O'Malley M.A."/>
            <person name="Stajich J.E."/>
            <person name="Spatafora J.W."/>
            <person name="Visel A."/>
            <person name="Grigoriev I.V."/>
        </authorList>
    </citation>
    <scope>NUCLEOTIDE SEQUENCE [LARGE SCALE GENOMIC DNA]</scope>
    <source>
        <strain evidence="6 7">68-887.2</strain>
    </source>
</reference>
<comment type="caution">
    <text evidence="6">The sequence shown here is derived from an EMBL/GenBank/DDBJ whole genome shotgun (WGS) entry which is preliminary data.</text>
</comment>
<keyword evidence="4 5" id="KW-0472">Membrane</keyword>
<keyword evidence="5" id="KW-0812">Transmembrane</keyword>
<dbReference type="Pfam" id="PF02238">
    <property type="entry name" value="COX7a"/>
    <property type="match status" value="1"/>
</dbReference>
<dbReference type="InterPro" id="IPR039297">
    <property type="entry name" value="COX7a"/>
</dbReference>
<evidence type="ECO:0000313" key="7">
    <source>
        <dbReference type="Proteomes" id="UP000193986"/>
    </source>
</evidence>
<protein>
    <submittedName>
        <fullName evidence="6">Uncharacterized protein</fullName>
    </submittedName>
</protein>
<keyword evidence="2" id="KW-0999">Mitochondrion inner membrane</keyword>
<evidence type="ECO:0000256" key="4">
    <source>
        <dbReference type="ARBA" id="ARBA00023136"/>
    </source>
</evidence>
<evidence type="ECO:0000256" key="2">
    <source>
        <dbReference type="ARBA" id="ARBA00022792"/>
    </source>
</evidence>
<name>A0A1Y2AWU6_9TREE</name>
<evidence type="ECO:0000256" key="1">
    <source>
        <dbReference type="ARBA" id="ARBA00004273"/>
    </source>
</evidence>
<comment type="subcellular location">
    <subcellularLocation>
        <location evidence="1">Mitochondrion inner membrane</location>
    </subcellularLocation>
</comment>
<keyword evidence="3" id="KW-0496">Mitochondrion</keyword>
<gene>
    <name evidence="6" type="ORF">BCR39DRAFT_539595</name>
</gene>
<dbReference type="AlphaFoldDB" id="A0A1Y2AWU6"/>
<evidence type="ECO:0000313" key="6">
    <source>
        <dbReference type="EMBL" id="ORY26966.1"/>
    </source>
</evidence>
<feature type="transmembrane region" description="Helical" evidence="5">
    <location>
        <begin position="42"/>
        <end position="63"/>
    </location>
</feature>
<dbReference type="OrthoDB" id="5511599at2759"/>
<organism evidence="6 7">
    <name type="scientific">Naematelia encephala</name>
    <dbReference type="NCBI Taxonomy" id="71784"/>
    <lineage>
        <taxon>Eukaryota</taxon>
        <taxon>Fungi</taxon>
        <taxon>Dikarya</taxon>
        <taxon>Basidiomycota</taxon>
        <taxon>Agaricomycotina</taxon>
        <taxon>Tremellomycetes</taxon>
        <taxon>Tremellales</taxon>
        <taxon>Naemateliaceae</taxon>
        <taxon>Naematelia</taxon>
    </lineage>
</organism>
<dbReference type="GO" id="GO:0005743">
    <property type="term" value="C:mitochondrial inner membrane"/>
    <property type="evidence" value="ECO:0007669"/>
    <property type="project" value="UniProtKB-SubCell"/>
</dbReference>
<keyword evidence="5" id="KW-1133">Transmembrane helix</keyword>
<dbReference type="STRING" id="71784.A0A1Y2AWU6"/>
<dbReference type="EMBL" id="MCFC01000042">
    <property type="protein sequence ID" value="ORY26966.1"/>
    <property type="molecule type" value="Genomic_DNA"/>
</dbReference>
<sequence length="75" mass="8599">MRPTAARPFINALVNRPNLVRDKQIALQNDPAPTYLKGRGKYYYRGFLVMLACSLGWSQFTLIQYVRGKAKKHGE</sequence>
<keyword evidence="7" id="KW-1185">Reference proteome</keyword>
<evidence type="ECO:0000256" key="3">
    <source>
        <dbReference type="ARBA" id="ARBA00023128"/>
    </source>
</evidence>
<dbReference type="InParanoid" id="A0A1Y2AWU6"/>
<dbReference type="Proteomes" id="UP000193986">
    <property type="component" value="Unassembled WGS sequence"/>
</dbReference>